<evidence type="ECO:0000256" key="1">
    <source>
        <dbReference type="SAM" id="MobiDB-lite"/>
    </source>
</evidence>
<keyword evidence="2" id="KW-1133">Transmembrane helix</keyword>
<gene>
    <name evidence="4" type="ORF">K466DRAFT_600978</name>
</gene>
<dbReference type="AlphaFoldDB" id="A0A5C3P9R8"/>
<protein>
    <recommendedName>
        <fullName evidence="3">DUF6533 domain-containing protein</fullName>
    </recommendedName>
</protein>
<sequence>MSSASDAAAIVALFNTLSKNNFCGVAASILFMYDAVITLDREVASFWTAKRSRASLLFFANKWCFMMVTVMMFVDLAPFGSDRRFVFGHISVYHQMTVKVCSCFLAVMVMQVFKILQLVPAAAFSALRAYVLSRSKILGILVCVLSLAPVGVNLLFYGYQLSGMNIPLLGCVASDNTSITLNLRSTIVFVSRVPLIAADVLLIYITWTKLRRWGALRDIRQSKSLSLSDVLFRGGNIYFVLLFTLNSLHLAFSLTAMAGSSAATGNISNLTTFTTPLTAIIISRFLLELQDANQMVVRLDDDDHSRSSRDLYDSKPSFISSLGGFVNPALSVQSDDDDSFELQGPSRFSEGGVEEGGV</sequence>
<evidence type="ECO:0000313" key="4">
    <source>
        <dbReference type="EMBL" id="TFK85677.1"/>
    </source>
</evidence>
<keyword evidence="2" id="KW-0472">Membrane</keyword>
<feature type="transmembrane region" description="Helical" evidence="2">
    <location>
        <begin position="96"/>
        <end position="116"/>
    </location>
</feature>
<keyword evidence="2" id="KW-0812">Transmembrane</keyword>
<feature type="region of interest" description="Disordered" evidence="1">
    <location>
        <begin position="333"/>
        <end position="358"/>
    </location>
</feature>
<feature type="transmembrane region" description="Helical" evidence="2">
    <location>
        <begin position="237"/>
        <end position="258"/>
    </location>
</feature>
<feature type="transmembrane region" description="Helical" evidence="2">
    <location>
        <begin position="187"/>
        <end position="207"/>
    </location>
</feature>
<evidence type="ECO:0000256" key="2">
    <source>
        <dbReference type="SAM" id="Phobius"/>
    </source>
</evidence>
<evidence type="ECO:0000259" key="3">
    <source>
        <dbReference type="Pfam" id="PF20151"/>
    </source>
</evidence>
<dbReference type="STRING" id="1314778.A0A5C3P9R8"/>
<dbReference type="EMBL" id="ML211240">
    <property type="protein sequence ID" value="TFK85677.1"/>
    <property type="molecule type" value="Genomic_DNA"/>
</dbReference>
<reference evidence="4 5" key="1">
    <citation type="journal article" date="2019" name="Nat. Ecol. Evol.">
        <title>Megaphylogeny resolves global patterns of mushroom evolution.</title>
        <authorList>
            <person name="Varga T."/>
            <person name="Krizsan K."/>
            <person name="Foldi C."/>
            <person name="Dima B."/>
            <person name="Sanchez-Garcia M."/>
            <person name="Sanchez-Ramirez S."/>
            <person name="Szollosi G.J."/>
            <person name="Szarkandi J.G."/>
            <person name="Papp V."/>
            <person name="Albert L."/>
            <person name="Andreopoulos W."/>
            <person name="Angelini C."/>
            <person name="Antonin V."/>
            <person name="Barry K.W."/>
            <person name="Bougher N.L."/>
            <person name="Buchanan P."/>
            <person name="Buyck B."/>
            <person name="Bense V."/>
            <person name="Catcheside P."/>
            <person name="Chovatia M."/>
            <person name="Cooper J."/>
            <person name="Damon W."/>
            <person name="Desjardin D."/>
            <person name="Finy P."/>
            <person name="Geml J."/>
            <person name="Haridas S."/>
            <person name="Hughes K."/>
            <person name="Justo A."/>
            <person name="Karasinski D."/>
            <person name="Kautmanova I."/>
            <person name="Kiss B."/>
            <person name="Kocsube S."/>
            <person name="Kotiranta H."/>
            <person name="LaButti K.M."/>
            <person name="Lechner B.E."/>
            <person name="Liimatainen K."/>
            <person name="Lipzen A."/>
            <person name="Lukacs Z."/>
            <person name="Mihaltcheva S."/>
            <person name="Morgado L.N."/>
            <person name="Niskanen T."/>
            <person name="Noordeloos M.E."/>
            <person name="Ohm R.A."/>
            <person name="Ortiz-Santana B."/>
            <person name="Ovrebo C."/>
            <person name="Racz N."/>
            <person name="Riley R."/>
            <person name="Savchenko A."/>
            <person name="Shiryaev A."/>
            <person name="Soop K."/>
            <person name="Spirin V."/>
            <person name="Szebenyi C."/>
            <person name="Tomsovsky M."/>
            <person name="Tulloss R.E."/>
            <person name="Uehling J."/>
            <person name="Grigoriev I.V."/>
            <person name="Vagvolgyi C."/>
            <person name="Papp T."/>
            <person name="Martin F.M."/>
            <person name="Miettinen O."/>
            <person name="Hibbett D.S."/>
            <person name="Nagy L.G."/>
        </authorList>
    </citation>
    <scope>NUCLEOTIDE SEQUENCE [LARGE SCALE GENOMIC DNA]</scope>
    <source>
        <strain evidence="4 5">HHB13444</strain>
    </source>
</reference>
<name>A0A5C3P9R8_9APHY</name>
<dbReference type="Pfam" id="PF20151">
    <property type="entry name" value="DUF6533"/>
    <property type="match status" value="1"/>
</dbReference>
<keyword evidence="5" id="KW-1185">Reference proteome</keyword>
<dbReference type="InterPro" id="IPR045340">
    <property type="entry name" value="DUF6533"/>
</dbReference>
<evidence type="ECO:0000313" key="5">
    <source>
        <dbReference type="Proteomes" id="UP000308197"/>
    </source>
</evidence>
<dbReference type="InParanoid" id="A0A5C3P9R8"/>
<organism evidence="4 5">
    <name type="scientific">Polyporus arcularius HHB13444</name>
    <dbReference type="NCBI Taxonomy" id="1314778"/>
    <lineage>
        <taxon>Eukaryota</taxon>
        <taxon>Fungi</taxon>
        <taxon>Dikarya</taxon>
        <taxon>Basidiomycota</taxon>
        <taxon>Agaricomycotina</taxon>
        <taxon>Agaricomycetes</taxon>
        <taxon>Polyporales</taxon>
        <taxon>Polyporaceae</taxon>
        <taxon>Polyporus</taxon>
    </lineage>
</organism>
<feature type="transmembrane region" description="Helical" evidence="2">
    <location>
        <begin position="137"/>
        <end position="159"/>
    </location>
</feature>
<proteinExistence type="predicted"/>
<accession>A0A5C3P9R8</accession>
<dbReference type="Proteomes" id="UP000308197">
    <property type="component" value="Unassembled WGS sequence"/>
</dbReference>
<feature type="domain" description="DUF6533" evidence="3">
    <location>
        <begin position="23"/>
        <end position="66"/>
    </location>
</feature>
<feature type="transmembrane region" description="Helical" evidence="2">
    <location>
        <begin position="56"/>
        <end position="76"/>
    </location>
</feature>
<feature type="transmembrane region" description="Helical" evidence="2">
    <location>
        <begin position="270"/>
        <end position="287"/>
    </location>
</feature>